<reference evidence="1 2" key="1">
    <citation type="journal article" date="2021" name="Int. J. Syst. Evol. Microbiol.">
        <title>Amazonocrinis nigriterrae gen. nov., sp. nov., Atlanticothrix silvestris gen. nov., sp. nov. and Dendronalium phyllosphericum gen. nov., sp. nov., nostocacean cyanobacteria from Brazilian environments.</title>
        <authorList>
            <person name="Alvarenga D.O."/>
            <person name="Andreote A.P.D."/>
            <person name="Branco L.H.Z."/>
            <person name="Delbaje E."/>
            <person name="Cruz R.B."/>
            <person name="Varani A.M."/>
            <person name="Fiore M.F."/>
        </authorList>
    </citation>
    <scope>NUCLEOTIDE SEQUENCE [LARGE SCALE GENOMIC DNA]</scope>
    <source>
        <strain evidence="1 2">CENA369</strain>
    </source>
</reference>
<organism evidence="1 2">
    <name type="scientific">Dendronalium phyllosphericum CENA369</name>
    <dbReference type="NCBI Taxonomy" id="1725256"/>
    <lineage>
        <taxon>Bacteria</taxon>
        <taxon>Bacillati</taxon>
        <taxon>Cyanobacteriota</taxon>
        <taxon>Cyanophyceae</taxon>
        <taxon>Nostocales</taxon>
        <taxon>Nostocaceae</taxon>
        <taxon>Dendronalium</taxon>
        <taxon>Dendronalium phyllosphericum</taxon>
    </lineage>
</organism>
<dbReference type="Proteomes" id="UP000662314">
    <property type="component" value="Unassembled WGS sequence"/>
</dbReference>
<name>A0A8J7I4J2_9NOST</name>
<protein>
    <submittedName>
        <fullName evidence="1">Uncharacterized protein</fullName>
    </submittedName>
</protein>
<accession>A0A8J7I4J2</accession>
<keyword evidence="2" id="KW-1185">Reference proteome</keyword>
<proteinExistence type="predicted"/>
<evidence type="ECO:0000313" key="1">
    <source>
        <dbReference type="EMBL" id="MBH8574555.1"/>
    </source>
</evidence>
<gene>
    <name evidence="1" type="ORF">I8752_16295</name>
</gene>
<evidence type="ECO:0000313" key="2">
    <source>
        <dbReference type="Proteomes" id="UP000662314"/>
    </source>
</evidence>
<dbReference type="EMBL" id="JAECZA010000078">
    <property type="protein sequence ID" value="MBH8574555.1"/>
    <property type="molecule type" value="Genomic_DNA"/>
</dbReference>
<dbReference type="AlphaFoldDB" id="A0A8J7I4J2"/>
<comment type="caution">
    <text evidence="1">The sequence shown here is derived from an EMBL/GenBank/DDBJ whole genome shotgun (WGS) entry which is preliminary data.</text>
</comment>
<dbReference type="RefSeq" id="WP_214433363.1">
    <property type="nucleotide sequence ID" value="NZ_CAWPUQ010000315.1"/>
</dbReference>
<sequence length="94" mass="10670">MNIGIIEPYNSGFLEVVPEGEDSDYWQIAAIHINGQAYCPSPRLYRSEKVALTQSAKIYDWIAENKPEISNGTCYCSELNLILWQQPKINNCSD</sequence>